<evidence type="ECO:0000313" key="1">
    <source>
        <dbReference type="EMBL" id="KAI8657827.1"/>
    </source>
</evidence>
<proteinExistence type="predicted"/>
<sequence>MKYFQKRERKEEENLDKAFLAYEHSRARDFYNQWLIESRRSQEHRTRTSSRNSQTQGGGTKNQPRQDDQPCDNRPQEVQSRGTQEQDSQAWGSQIPDHPRRTSIVSNNSPGDSQPGHNQTGLLRESERSTPSRNSPTLPDLQALEKRARERRILEQMSSVKEPEDVVIVRRIEFITREEGKGKEKMVEDLEEVGEAEQTSKRDKSKGGEKAVNYDEPMRRRLKKAASF</sequence>
<evidence type="ECO:0000313" key="2">
    <source>
        <dbReference type="Proteomes" id="UP001065298"/>
    </source>
</evidence>
<protein>
    <submittedName>
        <fullName evidence="1">Uncharacterized protein</fullName>
    </submittedName>
</protein>
<comment type="caution">
    <text evidence="1">The sequence shown here is derived from an EMBL/GenBank/DDBJ whole genome shotgun (WGS) entry which is preliminary data.</text>
</comment>
<dbReference type="EMBL" id="CM046511">
    <property type="protein sequence ID" value="KAI8657827.1"/>
    <property type="molecule type" value="Genomic_DNA"/>
</dbReference>
<accession>A0ACC0QL44</accession>
<dbReference type="Proteomes" id="UP001065298">
    <property type="component" value="Chromosome 9"/>
</dbReference>
<gene>
    <name evidence="1" type="ORF">NCS57_01162000</name>
</gene>
<keyword evidence="2" id="KW-1185">Reference proteome</keyword>
<organism evidence="1 2">
    <name type="scientific">Fusarium keratoplasticum</name>
    <dbReference type="NCBI Taxonomy" id="1328300"/>
    <lineage>
        <taxon>Eukaryota</taxon>
        <taxon>Fungi</taxon>
        <taxon>Dikarya</taxon>
        <taxon>Ascomycota</taxon>
        <taxon>Pezizomycotina</taxon>
        <taxon>Sordariomycetes</taxon>
        <taxon>Hypocreomycetidae</taxon>
        <taxon>Hypocreales</taxon>
        <taxon>Nectriaceae</taxon>
        <taxon>Fusarium</taxon>
        <taxon>Fusarium solani species complex</taxon>
    </lineage>
</organism>
<name>A0ACC0QL44_9HYPO</name>
<reference evidence="1" key="1">
    <citation type="submission" date="2022-06" db="EMBL/GenBank/DDBJ databases">
        <title>Fusarium solani species complex genomes reveal bases of compartmentalisation and animal pathogenesis.</title>
        <authorList>
            <person name="Tsai I.J."/>
        </authorList>
    </citation>
    <scope>NUCLEOTIDE SEQUENCE</scope>
    <source>
        <strain evidence="1">Fu6.1</strain>
    </source>
</reference>